<dbReference type="OrthoDB" id="10303442at2759"/>
<feature type="transmembrane region" description="Helical" evidence="2">
    <location>
        <begin position="251"/>
        <end position="275"/>
    </location>
</feature>
<feature type="transmembrane region" description="Helical" evidence="2">
    <location>
        <begin position="135"/>
        <end position="152"/>
    </location>
</feature>
<feature type="region of interest" description="Disordered" evidence="1">
    <location>
        <begin position="779"/>
        <end position="850"/>
    </location>
</feature>
<feature type="compositionally biased region" description="Basic and acidic residues" evidence="1">
    <location>
        <begin position="552"/>
        <end position="572"/>
    </location>
</feature>
<proteinExistence type="predicted"/>
<keyword evidence="2" id="KW-0812">Transmembrane</keyword>
<protein>
    <submittedName>
        <fullName evidence="3">Uncharacterized protein</fullName>
    </submittedName>
</protein>
<feature type="region of interest" description="Disordered" evidence="1">
    <location>
        <begin position="353"/>
        <end position="385"/>
    </location>
</feature>
<evidence type="ECO:0000256" key="1">
    <source>
        <dbReference type="SAM" id="MobiDB-lite"/>
    </source>
</evidence>
<feature type="transmembrane region" description="Helical" evidence="2">
    <location>
        <begin position="172"/>
        <end position="194"/>
    </location>
</feature>
<keyword evidence="4" id="KW-1185">Reference proteome</keyword>
<feature type="region of interest" description="Disordered" evidence="1">
    <location>
        <begin position="540"/>
        <end position="572"/>
    </location>
</feature>
<feature type="compositionally biased region" description="Polar residues" evidence="1">
    <location>
        <begin position="805"/>
        <end position="822"/>
    </location>
</feature>
<accession>A0A0N7LB92</accession>
<name>A0A0N7LB92_9BASI</name>
<keyword evidence="2" id="KW-0472">Membrane</keyword>
<keyword evidence="2" id="KW-1133">Transmembrane helix</keyword>
<feature type="transmembrane region" description="Helical" evidence="2">
    <location>
        <begin position="43"/>
        <end position="65"/>
    </location>
</feature>
<feature type="compositionally biased region" description="Polar residues" evidence="1">
    <location>
        <begin position="628"/>
        <end position="641"/>
    </location>
</feature>
<feature type="region of interest" description="Disordered" evidence="1">
    <location>
        <begin position="678"/>
        <end position="700"/>
    </location>
</feature>
<evidence type="ECO:0000256" key="2">
    <source>
        <dbReference type="SAM" id="Phobius"/>
    </source>
</evidence>
<feature type="region of interest" description="Disordered" evidence="1">
    <location>
        <begin position="403"/>
        <end position="426"/>
    </location>
</feature>
<dbReference type="Proteomes" id="UP000054845">
    <property type="component" value="Unassembled WGS sequence"/>
</dbReference>
<feature type="region of interest" description="Disordered" evidence="1">
    <location>
        <begin position="612"/>
        <end position="650"/>
    </location>
</feature>
<evidence type="ECO:0000313" key="4">
    <source>
        <dbReference type="Proteomes" id="UP000054845"/>
    </source>
</evidence>
<sequence length="850" mass="91776">MPVLPRSTLDVFSLANPEQSKELSLVGGPSFTGDGVGSEMIQLLPWLVGTILSVFALGALVPMTVSYLRGSAGNDSWKLRCSIMTLLLINLAQMLIDVSRSYRITILHPLAGTDAAIRSASAYLDASGDRQEDCISFFLGAVALSGAQYWLARRSNALFFARSSKPSSKRKLITFIIVFSCALGVATAASLKLINSYAQALGTWSWAAVLLLCWLILNMLIDMFICYTLSRELHKATSVVEQQAPLQTLNGLLWAALLSGSVLVVMYAVSIGLLVARVGAWAWVLIVLIPKITLIALVFGLALRREVSGRPACHIPSSQHSCWIGASVRARSSKPFSGQNHLAAQPPSISSIYERSVDDGSPAPHGRETPLNSPTLHEGSEGHSEKFKRMSVFSKIGSPVLRTTSPESLRRAPSLGRTHTNDQTQHFALRRRLAEDDSMHPSPVRATASRGFSNPFRASRSLLEGMNSALSERSQQTDRYTRARSRTLPADDFHAQSMWPSALAFRPFTAESRATVQTNGTARSSRLDSLFDASLDLDRGREGGLRLSSRPNTRESAKDLRPLEHDTDDPREYLSASSRISAASGTNHVVRPGAWADWAHTTNRVRPVTSVTFADSNPSTLHPAPRNSPRQTRSAGGNQTLDLDGGNPLLSALKSLPDRQASSSRAIEVSERLPSLGAGDFDSRMASPGHVHPAPDVMPGSRQAEAYLRREIGFNETAGGDVEAGQEGATLCGTPKVCQPLSVLKPSEVEHTSPSPDLSAAHTNHAFWSSSPLDPPQFPLLRTVSSTSTFGGHHDEEVQGPIVHTQPSGGSAESVSIYSMRSSRAPAPHLQPEQLKRLTPFKPSGIAGRV</sequence>
<feature type="transmembrane region" description="Helical" evidence="2">
    <location>
        <begin position="206"/>
        <end position="230"/>
    </location>
</feature>
<dbReference type="AlphaFoldDB" id="A0A0N7LB92"/>
<evidence type="ECO:0000313" key="3">
    <source>
        <dbReference type="EMBL" id="CEH18738.1"/>
    </source>
</evidence>
<dbReference type="EMBL" id="CCYA01000276">
    <property type="protein sequence ID" value="CEH18738.1"/>
    <property type="molecule type" value="Genomic_DNA"/>
</dbReference>
<organism evidence="3 4">
    <name type="scientific">Ceraceosorus bombacis</name>
    <dbReference type="NCBI Taxonomy" id="401625"/>
    <lineage>
        <taxon>Eukaryota</taxon>
        <taxon>Fungi</taxon>
        <taxon>Dikarya</taxon>
        <taxon>Basidiomycota</taxon>
        <taxon>Ustilaginomycotina</taxon>
        <taxon>Exobasidiomycetes</taxon>
        <taxon>Ceraceosorales</taxon>
        <taxon>Ceraceosoraceae</taxon>
        <taxon>Ceraceosorus</taxon>
    </lineage>
</organism>
<reference evidence="4" key="1">
    <citation type="submission" date="2014-09" db="EMBL/GenBank/DDBJ databases">
        <authorList>
            <person name="Sharma Rahul"/>
            <person name="Thines Marco"/>
        </authorList>
    </citation>
    <scope>NUCLEOTIDE SEQUENCE [LARGE SCALE GENOMIC DNA]</scope>
</reference>
<feature type="transmembrane region" description="Helical" evidence="2">
    <location>
        <begin position="281"/>
        <end position="303"/>
    </location>
</feature>
<feature type="compositionally biased region" description="Polar residues" evidence="1">
    <location>
        <begin position="417"/>
        <end position="426"/>
    </location>
</feature>